<accession>A0A427Y2S7</accession>
<evidence type="ECO:0000259" key="1">
    <source>
        <dbReference type="Pfam" id="PF10334"/>
    </source>
</evidence>
<sequence>MYATILTDVEDEAALESEGNVLEMDMKERQKRYRAKFFKCIETMTYAAFEPGLQGSWPKQTYHELLYIQAQILNSLAMLSGLPDGETSQTIMMEKESKVFLQLGELLTRETLRDEQFAIYATANASLIHLTVGLNQMYRLIVSLVGEKELGAFDRAQERSGREDVDLV</sequence>
<dbReference type="Pfam" id="PF10334">
    <property type="entry name" value="BRE4"/>
    <property type="match status" value="1"/>
</dbReference>
<proteinExistence type="predicted"/>
<dbReference type="PANTHER" id="PTHR37994">
    <property type="entry name" value="ARAE_2_N DOMAIN-CONTAINING PROTEIN-RELATED"/>
    <property type="match status" value="1"/>
</dbReference>
<protein>
    <recommendedName>
        <fullName evidence="1">DUF2421 domain-containing protein</fullName>
    </recommendedName>
</protein>
<organism evidence="2 3">
    <name type="scientific">Saitozyma podzolica</name>
    <dbReference type="NCBI Taxonomy" id="1890683"/>
    <lineage>
        <taxon>Eukaryota</taxon>
        <taxon>Fungi</taxon>
        <taxon>Dikarya</taxon>
        <taxon>Basidiomycota</taxon>
        <taxon>Agaricomycotina</taxon>
        <taxon>Tremellomycetes</taxon>
        <taxon>Tremellales</taxon>
        <taxon>Trimorphomycetaceae</taxon>
        <taxon>Saitozyma</taxon>
    </lineage>
</organism>
<dbReference type="OrthoDB" id="10421461at2759"/>
<dbReference type="EMBL" id="RSCD01000020">
    <property type="protein sequence ID" value="RSH85428.1"/>
    <property type="molecule type" value="Genomic_DNA"/>
</dbReference>
<feature type="domain" description="DUF2421" evidence="1">
    <location>
        <begin position="2"/>
        <end position="80"/>
    </location>
</feature>
<evidence type="ECO:0000313" key="2">
    <source>
        <dbReference type="EMBL" id="RSH85428.1"/>
    </source>
</evidence>
<gene>
    <name evidence="2" type="ORF">EHS25_004824</name>
</gene>
<dbReference type="AlphaFoldDB" id="A0A427Y2S7"/>
<reference evidence="2 3" key="1">
    <citation type="submission" date="2018-11" db="EMBL/GenBank/DDBJ databases">
        <title>Genome sequence of Saitozyma podzolica DSM 27192.</title>
        <authorList>
            <person name="Aliyu H."/>
            <person name="Gorte O."/>
            <person name="Ochsenreither K."/>
        </authorList>
    </citation>
    <scope>NUCLEOTIDE SEQUENCE [LARGE SCALE GENOMIC DNA]</scope>
    <source>
        <strain evidence="2 3">DSM 27192</strain>
    </source>
</reference>
<name>A0A427Y2S7_9TREE</name>
<comment type="caution">
    <text evidence="2">The sequence shown here is derived from an EMBL/GenBank/DDBJ whole genome shotgun (WGS) entry which is preliminary data.</text>
</comment>
<dbReference type="InterPro" id="IPR018820">
    <property type="entry name" value="BRE4-related_DUF2421"/>
</dbReference>
<keyword evidence="3" id="KW-1185">Reference proteome</keyword>
<evidence type="ECO:0000313" key="3">
    <source>
        <dbReference type="Proteomes" id="UP000279259"/>
    </source>
</evidence>
<dbReference type="Proteomes" id="UP000279259">
    <property type="component" value="Unassembled WGS sequence"/>
</dbReference>